<dbReference type="AlphaFoldDB" id="A0AAW6AWX3"/>
<dbReference type="RefSeq" id="WP_044911123.1">
    <property type="nucleotide sequence ID" value="NZ_JADNHH010000018.1"/>
</dbReference>
<protein>
    <submittedName>
        <fullName evidence="1">Uncharacterized protein</fullName>
    </submittedName>
</protein>
<comment type="caution">
    <text evidence="1">The sequence shown here is derived from an EMBL/GenBank/DDBJ whole genome shotgun (WGS) entry which is preliminary data.</text>
</comment>
<name>A0AAW6AWX3_CLOSY</name>
<dbReference type="Proteomes" id="UP001300871">
    <property type="component" value="Unassembled WGS sequence"/>
</dbReference>
<accession>A0AAW6AWX3</accession>
<organism evidence="1 2">
    <name type="scientific">Clostridium symbiosum</name>
    <name type="common">Bacteroides symbiosus</name>
    <dbReference type="NCBI Taxonomy" id="1512"/>
    <lineage>
        <taxon>Bacteria</taxon>
        <taxon>Bacillati</taxon>
        <taxon>Bacillota</taxon>
        <taxon>Clostridia</taxon>
        <taxon>Lachnospirales</taxon>
        <taxon>Lachnospiraceae</taxon>
        <taxon>Otoolea</taxon>
    </lineage>
</organism>
<sequence length="117" mass="13947">MVTLEEAGYCFKIENSGRIYYLLIREEGEFIKFFLRKEKTFYWFECYAGSIYNDFTREINVGNIILEEENTESLEGGRTTQIIKLALWYEDECLENDAAYLDYLLDRLEEIQSMASR</sequence>
<evidence type="ECO:0000313" key="2">
    <source>
        <dbReference type="Proteomes" id="UP001300871"/>
    </source>
</evidence>
<gene>
    <name evidence="1" type="ORF">PM006_15820</name>
</gene>
<evidence type="ECO:0000313" key="1">
    <source>
        <dbReference type="EMBL" id="MDB2001672.1"/>
    </source>
</evidence>
<proteinExistence type="predicted"/>
<dbReference type="EMBL" id="JAQLGM010000045">
    <property type="protein sequence ID" value="MDB2001672.1"/>
    <property type="molecule type" value="Genomic_DNA"/>
</dbReference>
<reference evidence="1" key="1">
    <citation type="submission" date="2023-01" db="EMBL/GenBank/DDBJ databases">
        <title>Human gut microbiome strain richness.</title>
        <authorList>
            <person name="Chen-Liaw A."/>
        </authorList>
    </citation>
    <scope>NUCLEOTIDE SEQUENCE</scope>
    <source>
        <strain evidence="1">B1_m1001713B170214d0_201011</strain>
    </source>
</reference>